<dbReference type="EMBL" id="CP015625">
    <property type="protein sequence ID" value="AQT47405.1"/>
    <property type="molecule type" value="Genomic_DNA"/>
</dbReference>
<protein>
    <submittedName>
        <fullName evidence="1">Uncharacterized protein</fullName>
    </submittedName>
</protein>
<proteinExistence type="predicted"/>
<accession>A0A1U9MHM1</accession>
<reference evidence="1 2" key="1">
    <citation type="submission" date="2016-11" db="EMBL/GenBank/DDBJ databases">
        <title>Comparative genomics of Bartonella apis.</title>
        <authorList>
            <person name="Engel P."/>
        </authorList>
    </citation>
    <scope>NUCLEOTIDE SEQUENCE [LARGE SCALE GENOMIC DNA]</scope>
    <source>
        <strain evidence="1 2">BBC0122</strain>
    </source>
</reference>
<dbReference type="Proteomes" id="UP000189632">
    <property type="component" value="Chromosome"/>
</dbReference>
<evidence type="ECO:0000313" key="1">
    <source>
        <dbReference type="EMBL" id="AQT47405.1"/>
    </source>
</evidence>
<sequence>MPSDSTKIIGYITDMSRQMTIMAMKANSPFLAYLLELAAKEGQNILNNDSNEENR</sequence>
<organism evidence="1 2">
    <name type="scientific">Bartonella choladocola</name>
    <dbReference type="NCBI Taxonomy" id="2750995"/>
    <lineage>
        <taxon>Bacteria</taxon>
        <taxon>Pseudomonadati</taxon>
        <taxon>Pseudomonadota</taxon>
        <taxon>Alphaproteobacteria</taxon>
        <taxon>Hyphomicrobiales</taxon>
        <taxon>Bartonellaceae</taxon>
        <taxon>Bartonella</taxon>
    </lineage>
</organism>
<dbReference type="AlphaFoldDB" id="A0A1U9MHM1"/>
<gene>
    <name evidence="1" type="ORF">BBC0122_012940</name>
</gene>
<dbReference type="KEGG" id="bapi:BBC0122_012940"/>
<dbReference type="RefSeq" id="WP_188318004.1">
    <property type="nucleotide sequence ID" value="NZ_CP015625.1"/>
</dbReference>
<name>A0A1U9MHM1_9HYPH</name>
<keyword evidence="2" id="KW-1185">Reference proteome</keyword>
<evidence type="ECO:0000313" key="2">
    <source>
        <dbReference type="Proteomes" id="UP000189632"/>
    </source>
</evidence>